<feature type="transmembrane region" description="Helical" evidence="2">
    <location>
        <begin position="410"/>
        <end position="429"/>
    </location>
</feature>
<keyword evidence="2" id="KW-0812">Transmembrane</keyword>
<keyword evidence="2" id="KW-1133">Transmembrane helix</keyword>
<dbReference type="InterPro" id="IPR001623">
    <property type="entry name" value="DnaJ_domain"/>
</dbReference>
<organism evidence="3 4">
    <name type="scientific">Pasteurella canis</name>
    <dbReference type="NCBI Taxonomy" id="753"/>
    <lineage>
        <taxon>Bacteria</taxon>
        <taxon>Pseudomonadati</taxon>
        <taxon>Pseudomonadota</taxon>
        <taxon>Gammaproteobacteria</taxon>
        <taxon>Pasteurellales</taxon>
        <taxon>Pasteurellaceae</taxon>
        <taxon>Pasteurella</taxon>
    </lineage>
</organism>
<evidence type="ECO:0000256" key="2">
    <source>
        <dbReference type="SAM" id="Phobius"/>
    </source>
</evidence>
<accession>A0A379EVD2</accession>
<evidence type="ECO:0000256" key="1">
    <source>
        <dbReference type="ARBA" id="ARBA00023186"/>
    </source>
</evidence>
<feature type="transmembrane region" description="Helical" evidence="2">
    <location>
        <begin position="462"/>
        <end position="489"/>
    </location>
</feature>
<dbReference type="AlphaFoldDB" id="A0A379EVD2"/>
<name>A0A379EVD2_9PAST</name>
<feature type="transmembrane region" description="Helical" evidence="2">
    <location>
        <begin position="438"/>
        <end position="456"/>
    </location>
</feature>
<feature type="transmembrane region" description="Helical" evidence="2">
    <location>
        <begin position="359"/>
        <end position="379"/>
    </location>
</feature>
<reference evidence="3 4" key="1">
    <citation type="submission" date="2018-06" db="EMBL/GenBank/DDBJ databases">
        <authorList>
            <consortium name="Pathogen Informatics"/>
            <person name="Doyle S."/>
        </authorList>
    </citation>
    <scope>NUCLEOTIDE SEQUENCE [LARGE SCALE GENOMIC DNA]</scope>
    <source>
        <strain evidence="3 4">NCTC11621</strain>
    </source>
</reference>
<feature type="transmembrane region" description="Helical" evidence="2">
    <location>
        <begin position="566"/>
        <end position="589"/>
    </location>
</feature>
<evidence type="ECO:0000313" key="4">
    <source>
        <dbReference type="Proteomes" id="UP000254704"/>
    </source>
</evidence>
<gene>
    <name evidence="3" type="ORF">NCTC11621_01398</name>
</gene>
<sequence length="590" mass="68552">MNCWAILNIEPTSDERAIRRAYAKQVKITRPDEDAQGYQQLREAFDEALSIAHYYQEQEEWGWEDSAEDVIPSDALPQPVVVAEQQIATLEHLTSNLLDATTSQDEVLTPIQAPNLDTCKQVDEQLVLTQDESALGSTSPTETQNVHTFVNQQTMNISLISVEHALADIQQRFEQKGAKGLVADWEQIQAQLARLPLEDSNHASWLLWQFLKDNLITNPYLWTQWSNYFNWHDDYQVDNFLSFDEQEQLREYLFIADLVSDSSFGVEEYPVAKKLMSQIAKGRHFLLNVFYTFLVYPFLCYEQPKGYRFLFDEYNFAFLKIHQRSKYLRVLLRAYLMYVLCFLPIQAQSGFTAQVLSMSILFLLMMGLFAIFAPIVLYFAPKNQSFRLVVGVILPILLLIPLYFQQLDSFIMQQPLLCFVMVCFLWGCIDNELGWHKFGYNLATLGLFWLFGLQGQNSGLDGFLMMLGLIWLNSNLFLTQYYPAIYMYLYDKMKTPFLQLPKKFTELPLFVLSSLISILLWFCLLPSLVGNWLARTHDRGSLFEIVVIALLILATLSQFTDYALFLFYPVLLCLYLFQLAIKKVVFYLWD</sequence>
<feature type="transmembrane region" description="Helical" evidence="2">
    <location>
        <begin position="509"/>
        <end position="529"/>
    </location>
</feature>
<dbReference type="EMBL" id="UGTV01000015">
    <property type="protein sequence ID" value="SUC10347.1"/>
    <property type="molecule type" value="Genomic_DNA"/>
</dbReference>
<dbReference type="InterPro" id="IPR036869">
    <property type="entry name" value="J_dom_sf"/>
</dbReference>
<keyword evidence="2" id="KW-0472">Membrane</keyword>
<dbReference type="Proteomes" id="UP000254704">
    <property type="component" value="Unassembled WGS sequence"/>
</dbReference>
<feature type="transmembrane region" description="Helical" evidence="2">
    <location>
        <begin position="330"/>
        <end position="347"/>
    </location>
</feature>
<dbReference type="CDD" id="cd06257">
    <property type="entry name" value="DnaJ"/>
    <property type="match status" value="1"/>
</dbReference>
<feature type="transmembrane region" description="Helical" evidence="2">
    <location>
        <begin position="541"/>
        <end position="559"/>
    </location>
</feature>
<proteinExistence type="predicted"/>
<protein>
    <submittedName>
        <fullName evidence="3">Uncharacterized protein</fullName>
    </submittedName>
</protein>
<feature type="transmembrane region" description="Helical" evidence="2">
    <location>
        <begin position="386"/>
        <end position="404"/>
    </location>
</feature>
<dbReference type="SUPFAM" id="SSF46565">
    <property type="entry name" value="Chaperone J-domain"/>
    <property type="match status" value="1"/>
</dbReference>
<evidence type="ECO:0000313" key="3">
    <source>
        <dbReference type="EMBL" id="SUC10347.1"/>
    </source>
</evidence>
<feature type="transmembrane region" description="Helical" evidence="2">
    <location>
        <begin position="285"/>
        <end position="301"/>
    </location>
</feature>
<dbReference type="RefSeq" id="WP_115323060.1">
    <property type="nucleotide sequence ID" value="NZ_UGTV01000015.1"/>
</dbReference>
<keyword evidence="1" id="KW-0143">Chaperone</keyword>